<dbReference type="GeneID" id="64699242"/>
<protein>
    <submittedName>
        <fullName evidence="1">Uncharacterized protein</fullName>
    </submittedName>
</protein>
<accession>A0A9P7JUQ4</accession>
<dbReference type="RefSeq" id="XP_041293903.1">
    <property type="nucleotide sequence ID" value="XM_041436983.1"/>
</dbReference>
<reference evidence="1" key="1">
    <citation type="journal article" date="2020" name="New Phytol.">
        <title>Comparative genomics reveals dynamic genome evolution in host specialist ectomycorrhizal fungi.</title>
        <authorList>
            <person name="Lofgren L.A."/>
            <person name="Nguyen N.H."/>
            <person name="Vilgalys R."/>
            <person name="Ruytinx J."/>
            <person name="Liao H.L."/>
            <person name="Branco S."/>
            <person name="Kuo A."/>
            <person name="LaButti K."/>
            <person name="Lipzen A."/>
            <person name="Andreopoulos W."/>
            <person name="Pangilinan J."/>
            <person name="Riley R."/>
            <person name="Hundley H."/>
            <person name="Na H."/>
            <person name="Barry K."/>
            <person name="Grigoriev I.V."/>
            <person name="Stajich J.E."/>
            <person name="Kennedy P.G."/>
        </authorList>
    </citation>
    <scope>NUCLEOTIDE SEQUENCE</scope>
    <source>
        <strain evidence="1">FC423</strain>
    </source>
</reference>
<organism evidence="1 2">
    <name type="scientific">Suillus discolor</name>
    <dbReference type="NCBI Taxonomy" id="1912936"/>
    <lineage>
        <taxon>Eukaryota</taxon>
        <taxon>Fungi</taxon>
        <taxon>Dikarya</taxon>
        <taxon>Basidiomycota</taxon>
        <taxon>Agaricomycotina</taxon>
        <taxon>Agaricomycetes</taxon>
        <taxon>Agaricomycetidae</taxon>
        <taxon>Boletales</taxon>
        <taxon>Suillineae</taxon>
        <taxon>Suillaceae</taxon>
        <taxon>Suillus</taxon>
    </lineage>
</organism>
<evidence type="ECO:0000313" key="2">
    <source>
        <dbReference type="Proteomes" id="UP000823399"/>
    </source>
</evidence>
<sequence length="108" mass="12635">MSNPCRFPSLPLARIAQLVPRSRWMLWSLSWNWCEDVCPLPTVSFSKITSVDATKSRALRDNTWLHLACHRTQEFDEPFKSAFLMRDEPLSLNSMNTNERPRRRSALL</sequence>
<keyword evidence="2" id="KW-1185">Reference proteome</keyword>
<dbReference type="EMBL" id="JABBWM010000021">
    <property type="protein sequence ID" value="KAG2110225.1"/>
    <property type="molecule type" value="Genomic_DNA"/>
</dbReference>
<dbReference type="Proteomes" id="UP000823399">
    <property type="component" value="Unassembled WGS sequence"/>
</dbReference>
<comment type="caution">
    <text evidence="1">The sequence shown here is derived from an EMBL/GenBank/DDBJ whole genome shotgun (WGS) entry which is preliminary data.</text>
</comment>
<gene>
    <name evidence="1" type="ORF">F5147DRAFT_689670</name>
</gene>
<dbReference type="AlphaFoldDB" id="A0A9P7JUQ4"/>
<dbReference type="OrthoDB" id="2687909at2759"/>
<proteinExistence type="predicted"/>
<evidence type="ECO:0000313" key="1">
    <source>
        <dbReference type="EMBL" id="KAG2110225.1"/>
    </source>
</evidence>
<name>A0A9P7JUQ4_9AGAM</name>